<evidence type="ECO:0000313" key="2">
    <source>
        <dbReference type="Proteomes" id="UP000265765"/>
    </source>
</evidence>
<dbReference type="GeneID" id="91280206"/>
<dbReference type="EMBL" id="CP032427">
    <property type="protein sequence ID" value="AYC37031.1"/>
    <property type="molecule type" value="Genomic_DNA"/>
</dbReference>
<accession>A0AAI8KWK8</accession>
<dbReference type="PANTHER" id="PTHR37807">
    <property type="entry name" value="OS07G0160300 PROTEIN"/>
    <property type="match status" value="1"/>
</dbReference>
<dbReference type="Pfam" id="PF13671">
    <property type="entry name" value="AAA_33"/>
    <property type="match status" value="1"/>
</dbReference>
<evidence type="ECO:0000313" key="1">
    <source>
        <dbReference type="EMBL" id="AYC37031.1"/>
    </source>
</evidence>
<dbReference type="AlphaFoldDB" id="A0AAI8KWK8"/>
<dbReference type="InterPro" id="IPR027417">
    <property type="entry name" value="P-loop_NTPase"/>
</dbReference>
<reference evidence="1 2" key="1">
    <citation type="submission" date="2018-09" db="EMBL/GenBank/DDBJ databases">
        <title>Production of Trimethoprim by Streptomyces sp. 3E-1.</title>
        <authorList>
            <person name="Kang H.J."/>
            <person name="Kim S.B."/>
        </authorList>
    </citation>
    <scope>NUCLEOTIDE SEQUENCE [LARGE SCALE GENOMIC DNA]</scope>
    <source>
        <strain evidence="1 2">3E-1</strain>
    </source>
</reference>
<name>A0AAI8KWK8_9ACTN</name>
<dbReference type="KEGG" id="sge:DWG14_01241"/>
<evidence type="ECO:0008006" key="3">
    <source>
        <dbReference type="Google" id="ProtNLM"/>
    </source>
</evidence>
<sequence length="170" mass="18245">MLIVLGGLPATGKTTLARLLASRTGAIHLRVDTIEQAVVRSGLARHPVGPVGYVVGYALAEEQLRQGHTVIAESVNPLAVTRDAWRDAAVRAGVPVLEVEIVCSDPDEHRRRAHSRGVDIPDLPLPGWEQIVGLDYEPWHRNRLVVDTAGQEPDASLGPVVAAVLRASRG</sequence>
<dbReference type="PANTHER" id="PTHR37807:SF3">
    <property type="entry name" value="OS07G0160300 PROTEIN"/>
    <property type="match status" value="1"/>
</dbReference>
<dbReference type="Gene3D" id="3.40.50.300">
    <property type="entry name" value="P-loop containing nucleotide triphosphate hydrolases"/>
    <property type="match status" value="1"/>
</dbReference>
<gene>
    <name evidence="1" type="ORF">DWG14_01241</name>
</gene>
<proteinExistence type="predicted"/>
<organism evidence="1 2">
    <name type="scientific">Streptomyces griseorubiginosus</name>
    <dbReference type="NCBI Taxonomy" id="67304"/>
    <lineage>
        <taxon>Bacteria</taxon>
        <taxon>Bacillati</taxon>
        <taxon>Actinomycetota</taxon>
        <taxon>Actinomycetes</taxon>
        <taxon>Kitasatosporales</taxon>
        <taxon>Streptomycetaceae</taxon>
        <taxon>Streptomyces</taxon>
    </lineage>
</organism>
<protein>
    <recommendedName>
        <fullName evidence="3">Adenylyl-sulfate kinase</fullName>
    </recommendedName>
</protein>
<dbReference type="RefSeq" id="WP_120050191.1">
    <property type="nucleotide sequence ID" value="NZ_CP032427.1"/>
</dbReference>
<dbReference type="Proteomes" id="UP000265765">
    <property type="component" value="Chromosome"/>
</dbReference>
<dbReference type="SUPFAM" id="SSF52540">
    <property type="entry name" value="P-loop containing nucleoside triphosphate hydrolases"/>
    <property type="match status" value="1"/>
</dbReference>